<keyword evidence="12" id="KW-0233">DNA recombination</keyword>
<dbReference type="Pfam" id="PF09382">
    <property type="entry name" value="RQC"/>
    <property type="match status" value="1"/>
</dbReference>
<evidence type="ECO:0000256" key="12">
    <source>
        <dbReference type="ARBA" id="ARBA00023172"/>
    </source>
</evidence>
<evidence type="ECO:0000256" key="9">
    <source>
        <dbReference type="ARBA" id="ARBA00022833"/>
    </source>
</evidence>
<evidence type="ECO:0000313" key="22">
    <source>
        <dbReference type="Proteomes" id="UP001597178"/>
    </source>
</evidence>
<comment type="cofactor">
    <cofactor evidence="1">
        <name>Mg(2+)</name>
        <dbReference type="ChEBI" id="CHEBI:18420"/>
    </cofactor>
</comment>
<evidence type="ECO:0000259" key="19">
    <source>
        <dbReference type="PROSITE" id="PS51192"/>
    </source>
</evidence>
<dbReference type="InterPro" id="IPR027417">
    <property type="entry name" value="P-loop_NTPase"/>
</dbReference>
<dbReference type="PANTHER" id="PTHR13710:SF105">
    <property type="entry name" value="ATP-DEPENDENT DNA HELICASE Q1"/>
    <property type="match status" value="1"/>
</dbReference>
<evidence type="ECO:0000256" key="8">
    <source>
        <dbReference type="ARBA" id="ARBA00022806"/>
    </source>
</evidence>
<keyword evidence="6" id="KW-0227">DNA damage</keyword>
<dbReference type="InterPro" id="IPR014001">
    <property type="entry name" value="Helicase_ATP-bd"/>
</dbReference>
<dbReference type="PROSITE" id="PS51192">
    <property type="entry name" value="HELICASE_ATP_BIND_1"/>
    <property type="match status" value="1"/>
</dbReference>
<feature type="domain" description="Helicase C-terminal" evidence="20">
    <location>
        <begin position="219"/>
        <end position="366"/>
    </location>
</feature>
<dbReference type="NCBIfam" id="TIGR00614">
    <property type="entry name" value="recQ_fam"/>
    <property type="match status" value="1"/>
</dbReference>
<evidence type="ECO:0000256" key="7">
    <source>
        <dbReference type="ARBA" id="ARBA00022801"/>
    </source>
</evidence>
<dbReference type="Proteomes" id="UP001597178">
    <property type="component" value="Unassembled WGS sequence"/>
</dbReference>
<sequence>MIKQPEQILQTYFGYDTFRAGQKQTINNIMSLNNTLAVMPTGGGKSLCYQIPGMALDGTAIIISPLISLMKDQVDALQTLGIPATYINSSLTTSEQQTRLSDIEAGKYKFVYAAPERFESGRFMDAMNRIRIALVAFDEAHCISQWGHDFRPSYRSIIPNLQRLPNIPVTVALTATATVDVMADIQTLLQIASKHVVKTGFERENLSFHIAKGKDKPTYIRSFMQEHKHESGIIYTATRKQADTLYDQLSRRGLPAAKYHAGLTEDERKQAQTAFIHDEKTVMIATNAFGMGIDKSDVRFIIHYAMPMTIEAYYQEAGRAGRDGEHSDCILLFSPQDVQLQKFLIEQSLMDDHAKQHEYRKLQAMINYCHTHGCLTAYMLDYFNDETAAGDTCGRCSNCHHLQERVDITEEAQMILSCVKRMGERFGVSMTAKVLKGSKDSRIRQFGLHKLSTYGILSAYTEKAINERVQFLVAEQLLATQDGKFPTLQLNHHSVDVLKGKRPVWMYTAPIPEAEQADYQEDLFASLRELRKKMADEQGVPPYVLFSDATLKEMSRYFPETKEDMLAIKGVGEKKYEQYGEAFLAVVQAWRREHPDSTRPVKIVGGSTGSQPKNDKQADDRPSHVISYTMFQSGKSIKDIAAIRELTPQTIEGHLFKAFKDGHPIAWEIFLNADVETAVLAAREKLSEPKLKPLKEALPEDYSYTMIKAVLVKNGLM</sequence>
<evidence type="ECO:0000259" key="20">
    <source>
        <dbReference type="PROSITE" id="PS51194"/>
    </source>
</evidence>
<evidence type="ECO:0000256" key="2">
    <source>
        <dbReference type="ARBA" id="ARBA00001947"/>
    </source>
</evidence>
<dbReference type="Gene3D" id="1.10.10.10">
    <property type="entry name" value="Winged helix-like DNA-binding domain superfamily/Winged helix DNA-binding domain"/>
    <property type="match status" value="1"/>
</dbReference>
<name>A0ABW3ZTI9_9BACI</name>
<dbReference type="Pfam" id="PF00271">
    <property type="entry name" value="Helicase_C"/>
    <property type="match status" value="1"/>
</dbReference>
<dbReference type="Pfam" id="PF14493">
    <property type="entry name" value="HTH_40"/>
    <property type="match status" value="1"/>
</dbReference>
<dbReference type="NCBIfam" id="TIGR01389">
    <property type="entry name" value="recQ"/>
    <property type="match status" value="1"/>
</dbReference>
<dbReference type="GO" id="GO:0004386">
    <property type="term" value="F:helicase activity"/>
    <property type="evidence" value="ECO:0007669"/>
    <property type="project" value="UniProtKB-KW"/>
</dbReference>
<dbReference type="EMBL" id="JBHTNH010000016">
    <property type="protein sequence ID" value="MFD1361574.1"/>
    <property type="molecule type" value="Genomic_DNA"/>
</dbReference>
<keyword evidence="22" id="KW-1185">Reference proteome</keyword>
<dbReference type="InterPro" id="IPR010997">
    <property type="entry name" value="HRDC-like_sf"/>
</dbReference>
<feature type="domain" description="Helicase ATP-binding" evidence="19">
    <location>
        <begin position="26"/>
        <end position="195"/>
    </location>
</feature>
<evidence type="ECO:0000259" key="18">
    <source>
        <dbReference type="PROSITE" id="PS50967"/>
    </source>
</evidence>
<evidence type="ECO:0000256" key="3">
    <source>
        <dbReference type="ARBA" id="ARBA00005446"/>
    </source>
</evidence>
<dbReference type="Pfam" id="PF00270">
    <property type="entry name" value="DEAD"/>
    <property type="match status" value="1"/>
</dbReference>
<dbReference type="PANTHER" id="PTHR13710">
    <property type="entry name" value="DNA HELICASE RECQ FAMILY MEMBER"/>
    <property type="match status" value="1"/>
</dbReference>
<keyword evidence="4" id="KW-0479">Metal-binding</keyword>
<dbReference type="InterPro" id="IPR044876">
    <property type="entry name" value="HRDC_dom_sf"/>
</dbReference>
<dbReference type="InterPro" id="IPR036388">
    <property type="entry name" value="WH-like_DNA-bd_sf"/>
</dbReference>
<dbReference type="SUPFAM" id="SSF46785">
    <property type="entry name" value="Winged helix' DNA-binding domain"/>
    <property type="match status" value="1"/>
</dbReference>
<keyword evidence="5" id="KW-0547">Nucleotide-binding</keyword>
<dbReference type="PROSITE" id="PS51194">
    <property type="entry name" value="HELICASE_CTER"/>
    <property type="match status" value="1"/>
</dbReference>
<comment type="similarity">
    <text evidence="3">Belongs to the helicase family. RecQ subfamily.</text>
</comment>
<keyword evidence="10" id="KW-0067">ATP-binding</keyword>
<dbReference type="SMART" id="SM00490">
    <property type="entry name" value="HELICc"/>
    <property type="match status" value="1"/>
</dbReference>
<evidence type="ECO:0000256" key="14">
    <source>
        <dbReference type="ARBA" id="ARBA00023235"/>
    </source>
</evidence>
<dbReference type="Gene3D" id="1.10.150.80">
    <property type="entry name" value="HRDC domain"/>
    <property type="match status" value="1"/>
</dbReference>
<evidence type="ECO:0000256" key="11">
    <source>
        <dbReference type="ARBA" id="ARBA00023125"/>
    </source>
</evidence>
<dbReference type="RefSeq" id="WP_382399272.1">
    <property type="nucleotide sequence ID" value="NZ_JBHTNH010000016.1"/>
</dbReference>
<keyword evidence="13" id="KW-0234">DNA repair</keyword>
<comment type="caution">
    <text evidence="21">The sequence shown here is derived from an EMBL/GenBank/DDBJ whole genome shotgun (WGS) entry which is preliminary data.</text>
</comment>
<evidence type="ECO:0000256" key="16">
    <source>
        <dbReference type="NCBIfam" id="TIGR01389"/>
    </source>
</evidence>
<evidence type="ECO:0000256" key="17">
    <source>
        <dbReference type="SAM" id="MobiDB-lite"/>
    </source>
</evidence>
<dbReference type="Gene3D" id="3.40.50.300">
    <property type="entry name" value="P-loop containing nucleotide triphosphate hydrolases"/>
    <property type="match status" value="2"/>
</dbReference>
<comment type="catalytic activity">
    <reaction evidence="15">
        <text>Couples ATP hydrolysis with the unwinding of duplex DNA by translocating in the 3'-5' direction.</text>
        <dbReference type="EC" id="5.6.2.4"/>
    </reaction>
</comment>
<dbReference type="InterPro" id="IPR004589">
    <property type="entry name" value="DNA_helicase_ATP-dep_RecQ"/>
</dbReference>
<evidence type="ECO:0000256" key="1">
    <source>
        <dbReference type="ARBA" id="ARBA00001946"/>
    </source>
</evidence>
<dbReference type="Pfam" id="PF16124">
    <property type="entry name" value="RecQ_Zn_bind"/>
    <property type="match status" value="1"/>
</dbReference>
<dbReference type="SUPFAM" id="SSF47819">
    <property type="entry name" value="HRDC-like"/>
    <property type="match status" value="1"/>
</dbReference>
<evidence type="ECO:0000256" key="5">
    <source>
        <dbReference type="ARBA" id="ARBA00022741"/>
    </source>
</evidence>
<accession>A0ABW3ZTI9</accession>
<dbReference type="InterPro" id="IPR002121">
    <property type="entry name" value="HRDC_dom"/>
</dbReference>
<evidence type="ECO:0000256" key="4">
    <source>
        <dbReference type="ARBA" id="ARBA00022723"/>
    </source>
</evidence>
<feature type="region of interest" description="Disordered" evidence="17">
    <location>
        <begin position="597"/>
        <end position="621"/>
    </location>
</feature>
<dbReference type="SMART" id="SM00341">
    <property type="entry name" value="HRDC"/>
    <property type="match status" value="1"/>
</dbReference>
<keyword evidence="9" id="KW-0862">Zinc</keyword>
<keyword evidence="7" id="KW-0378">Hydrolase</keyword>
<comment type="cofactor">
    <cofactor evidence="2">
        <name>Zn(2+)</name>
        <dbReference type="ChEBI" id="CHEBI:29105"/>
    </cofactor>
</comment>
<evidence type="ECO:0000313" key="21">
    <source>
        <dbReference type="EMBL" id="MFD1361574.1"/>
    </source>
</evidence>
<dbReference type="SMART" id="SM00487">
    <property type="entry name" value="DEXDc"/>
    <property type="match status" value="1"/>
</dbReference>
<organism evidence="21 22">
    <name type="scientific">Lentibacillus salinarum</name>
    <dbReference type="NCBI Taxonomy" id="446820"/>
    <lineage>
        <taxon>Bacteria</taxon>
        <taxon>Bacillati</taxon>
        <taxon>Bacillota</taxon>
        <taxon>Bacilli</taxon>
        <taxon>Bacillales</taxon>
        <taxon>Bacillaceae</taxon>
        <taxon>Lentibacillus</taxon>
    </lineage>
</organism>
<dbReference type="InterPro" id="IPR011545">
    <property type="entry name" value="DEAD/DEAH_box_helicase_dom"/>
</dbReference>
<dbReference type="InterPro" id="IPR018982">
    <property type="entry name" value="RQC_domain"/>
</dbReference>
<evidence type="ECO:0000256" key="6">
    <source>
        <dbReference type="ARBA" id="ARBA00022763"/>
    </source>
</evidence>
<proteinExistence type="inferred from homology"/>
<evidence type="ECO:0000256" key="13">
    <source>
        <dbReference type="ARBA" id="ARBA00023204"/>
    </source>
</evidence>
<dbReference type="InterPro" id="IPR032284">
    <property type="entry name" value="RecQ_Zn-bd"/>
</dbReference>
<evidence type="ECO:0000256" key="15">
    <source>
        <dbReference type="ARBA" id="ARBA00034617"/>
    </source>
</evidence>
<dbReference type="PROSITE" id="PS50967">
    <property type="entry name" value="HRDC"/>
    <property type="match status" value="1"/>
</dbReference>
<keyword evidence="8 21" id="KW-0347">Helicase</keyword>
<evidence type="ECO:0000256" key="10">
    <source>
        <dbReference type="ARBA" id="ARBA00022840"/>
    </source>
</evidence>
<dbReference type="SUPFAM" id="SSF52540">
    <property type="entry name" value="P-loop containing nucleoside triphosphate hydrolases"/>
    <property type="match status" value="1"/>
</dbReference>
<dbReference type="EC" id="5.6.2.4" evidence="16"/>
<dbReference type="InterPro" id="IPR006293">
    <property type="entry name" value="DNA_helicase_ATP-dep_RecQ_bac"/>
</dbReference>
<dbReference type="InterPro" id="IPR029491">
    <property type="entry name" value="Helicase_HTH"/>
</dbReference>
<feature type="domain" description="HRDC" evidence="18">
    <location>
        <begin position="517"/>
        <end position="597"/>
    </location>
</feature>
<gene>
    <name evidence="21" type="primary">recQ</name>
    <name evidence="21" type="ORF">ACFQ4A_07880</name>
</gene>
<dbReference type="Pfam" id="PF00570">
    <property type="entry name" value="HRDC"/>
    <property type="match status" value="1"/>
</dbReference>
<keyword evidence="14" id="KW-0413">Isomerase</keyword>
<reference evidence="22" key="1">
    <citation type="journal article" date="2019" name="Int. J. Syst. Evol. Microbiol.">
        <title>The Global Catalogue of Microorganisms (GCM) 10K type strain sequencing project: providing services to taxonomists for standard genome sequencing and annotation.</title>
        <authorList>
            <consortium name="The Broad Institute Genomics Platform"/>
            <consortium name="The Broad Institute Genome Sequencing Center for Infectious Disease"/>
            <person name="Wu L."/>
            <person name="Ma J."/>
        </authorList>
    </citation>
    <scope>NUCLEOTIDE SEQUENCE [LARGE SCALE GENOMIC DNA]</scope>
    <source>
        <strain evidence="22">CCUG 54822</strain>
    </source>
</reference>
<dbReference type="SMART" id="SM00956">
    <property type="entry name" value="RQC"/>
    <property type="match status" value="1"/>
</dbReference>
<dbReference type="InterPro" id="IPR001650">
    <property type="entry name" value="Helicase_C-like"/>
</dbReference>
<dbReference type="InterPro" id="IPR036390">
    <property type="entry name" value="WH_DNA-bd_sf"/>
</dbReference>
<protein>
    <recommendedName>
        <fullName evidence="16">DNA helicase RecQ</fullName>
        <ecNumber evidence="16">5.6.2.4</ecNumber>
    </recommendedName>
</protein>
<dbReference type="CDD" id="cd17920">
    <property type="entry name" value="DEXHc_RecQ"/>
    <property type="match status" value="1"/>
</dbReference>
<keyword evidence="11" id="KW-0238">DNA-binding</keyword>